<gene>
    <name evidence="3" type="ORF">SAMN05216550_112188</name>
</gene>
<dbReference type="EMBL" id="FNZM01000012">
    <property type="protein sequence ID" value="SEJ99477.1"/>
    <property type="molecule type" value="Genomic_DNA"/>
</dbReference>
<dbReference type="InterPro" id="IPR052698">
    <property type="entry name" value="MoCofactor_Util/Proc"/>
</dbReference>
<dbReference type="Gene3D" id="3.40.50.720">
    <property type="entry name" value="NAD(P)-binding Rossmann-like Domain"/>
    <property type="match status" value="1"/>
</dbReference>
<dbReference type="Pfam" id="PF02625">
    <property type="entry name" value="XdhC_CoxI"/>
    <property type="match status" value="1"/>
</dbReference>
<dbReference type="PANTHER" id="PTHR30388">
    <property type="entry name" value="ALDEHYDE OXIDOREDUCTASE MOLYBDENUM COFACTOR ASSEMBLY PROTEIN"/>
    <property type="match status" value="1"/>
</dbReference>
<dbReference type="InterPro" id="IPR027051">
    <property type="entry name" value="XdhC_Rossmann_dom"/>
</dbReference>
<evidence type="ECO:0000313" key="4">
    <source>
        <dbReference type="Proteomes" id="UP000183529"/>
    </source>
</evidence>
<dbReference type="PANTHER" id="PTHR30388:SF4">
    <property type="entry name" value="MOLYBDENUM COFACTOR INSERTION CHAPERONE PAOD"/>
    <property type="match status" value="1"/>
</dbReference>
<proteinExistence type="predicted"/>
<dbReference type="Proteomes" id="UP000183529">
    <property type="component" value="Unassembled WGS sequence"/>
</dbReference>
<accession>A0AAQ1GIK9</accession>
<dbReference type="InterPro" id="IPR003777">
    <property type="entry name" value="XdhC_CoxI"/>
</dbReference>
<feature type="domain" description="XdhC Rossmann" evidence="2">
    <location>
        <begin position="168"/>
        <end position="309"/>
    </location>
</feature>
<evidence type="ECO:0000259" key="2">
    <source>
        <dbReference type="Pfam" id="PF13478"/>
    </source>
</evidence>
<dbReference type="RefSeq" id="WP_074985177.1">
    <property type="nucleotide sequence ID" value="NZ_CADFGN010000004.1"/>
</dbReference>
<sequence length="331" mass="35813">MQDADREVLETAARWLAAGRTAWLYTVVRTWGSSPRPLGSLMALRDDGHLVGSVSGGCIEDDLVERLRAQGPPRARASTLEYGLSADEAHRFGLPCGGTMRLACETLGAHSRLDALLAALREGQLMRRTLDMRSGAVTLVRVQSSTQADAFSFDGERLTTMHGPSWRLLLIGAGQLSEYVATMALPLGYAVTVCDPRESYLDDWRVAGVARVRTMPDDTVLAMRPDARMAVIALTHDPKLDDLALMEALMTPAFYVGAIGSRRNSAARRERLQLFGVTQAALDTLHAPVGLYLGGSTPPEIALSIVADLTARRHRVPVDRLADVEAGKALV</sequence>
<comment type="caution">
    <text evidence="3">The sequence shown here is derived from an EMBL/GenBank/DDBJ whole genome shotgun (WGS) entry which is preliminary data.</text>
</comment>
<evidence type="ECO:0000259" key="1">
    <source>
        <dbReference type="Pfam" id="PF02625"/>
    </source>
</evidence>
<evidence type="ECO:0000313" key="3">
    <source>
        <dbReference type="EMBL" id="SEJ99477.1"/>
    </source>
</evidence>
<name>A0AAQ1GIK9_9BURK</name>
<protein>
    <submittedName>
        <fullName evidence="3">Xanthine dehydrogenase accessory factor</fullName>
    </submittedName>
</protein>
<dbReference type="Pfam" id="PF13478">
    <property type="entry name" value="XdhC_C"/>
    <property type="match status" value="1"/>
</dbReference>
<reference evidence="3 4" key="1">
    <citation type="submission" date="2016-10" db="EMBL/GenBank/DDBJ databases">
        <authorList>
            <person name="Varghese N."/>
            <person name="Submissions S."/>
        </authorList>
    </citation>
    <scope>NUCLEOTIDE SEQUENCE [LARGE SCALE GENOMIC DNA]</scope>
    <source>
        <strain evidence="3 4">LMG 22274</strain>
    </source>
</reference>
<organism evidence="3 4">
    <name type="scientific">Paraburkholderia tropica</name>
    <dbReference type="NCBI Taxonomy" id="92647"/>
    <lineage>
        <taxon>Bacteria</taxon>
        <taxon>Pseudomonadati</taxon>
        <taxon>Pseudomonadota</taxon>
        <taxon>Betaproteobacteria</taxon>
        <taxon>Burkholderiales</taxon>
        <taxon>Burkholderiaceae</taxon>
        <taxon>Paraburkholderia</taxon>
    </lineage>
</organism>
<dbReference type="AlphaFoldDB" id="A0AAQ1GIK9"/>
<feature type="domain" description="XdhC- CoxI" evidence="1">
    <location>
        <begin position="15"/>
        <end position="69"/>
    </location>
</feature>